<evidence type="ECO:0000259" key="2">
    <source>
        <dbReference type="Pfam" id="PF10708"/>
    </source>
</evidence>
<feature type="transmembrane region" description="Helical" evidence="1">
    <location>
        <begin position="69"/>
        <end position="86"/>
    </location>
</feature>
<feature type="transmembrane region" description="Helical" evidence="1">
    <location>
        <begin position="152"/>
        <end position="171"/>
    </location>
</feature>
<evidence type="ECO:0000313" key="3">
    <source>
        <dbReference type="EMBL" id="GGF37488.1"/>
    </source>
</evidence>
<dbReference type="InterPro" id="IPR018929">
    <property type="entry name" value="DUF2510"/>
</dbReference>
<evidence type="ECO:0000313" key="4">
    <source>
        <dbReference type="Proteomes" id="UP000598775"/>
    </source>
</evidence>
<accession>A0A917F0Z0</accession>
<keyword evidence="4" id="KW-1185">Reference proteome</keyword>
<gene>
    <name evidence="3" type="ORF">GCM10011399_33050</name>
</gene>
<feature type="domain" description="DUF2510" evidence="2">
    <location>
        <begin position="14"/>
        <end position="42"/>
    </location>
</feature>
<dbReference type="AlphaFoldDB" id="A0A917F0Z0"/>
<dbReference type="EMBL" id="BMGP01000006">
    <property type="protein sequence ID" value="GGF37488.1"/>
    <property type="molecule type" value="Genomic_DNA"/>
</dbReference>
<feature type="transmembrane region" description="Helical" evidence="1">
    <location>
        <begin position="118"/>
        <end position="140"/>
    </location>
</feature>
<reference evidence="3 4" key="1">
    <citation type="journal article" date="2014" name="Int. J. Syst. Evol. Microbiol.">
        <title>Complete genome sequence of Corynebacterium casei LMG S-19264T (=DSM 44701T), isolated from a smear-ripened cheese.</title>
        <authorList>
            <consortium name="US DOE Joint Genome Institute (JGI-PGF)"/>
            <person name="Walter F."/>
            <person name="Albersmeier A."/>
            <person name="Kalinowski J."/>
            <person name="Ruckert C."/>
        </authorList>
    </citation>
    <scope>NUCLEOTIDE SEQUENCE [LARGE SCALE GENOMIC DNA]</scope>
    <source>
        <strain evidence="3 4">CGMCC 1.12976</strain>
    </source>
</reference>
<proteinExistence type="predicted"/>
<dbReference type="Pfam" id="PF10708">
    <property type="entry name" value="DUF2510"/>
    <property type="match status" value="1"/>
</dbReference>
<comment type="caution">
    <text evidence="3">The sequence shown here is derived from an EMBL/GenBank/DDBJ whole genome shotgun (WGS) entry which is preliminary data.</text>
</comment>
<keyword evidence="1" id="KW-0812">Transmembrane</keyword>
<dbReference type="Proteomes" id="UP000598775">
    <property type="component" value="Unassembled WGS sequence"/>
</dbReference>
<dbReference type="RefSeq" id="WP_188680239.1">
    <property type="nucleotide sequence ID" value="NZ_BMGP01000006.1"/>
</dbReference>
<evidence type="ECO:0000256" key="1">
    <source>
        <dbReference type="SAM" id="Phobius"/>
    </source>
</evidence>
<sequence>MSNEIPPAGGAAPAGWYPDGSGASIQRWWNGSAWTDHVYDTAASVYTAPEASGGVRLGETVPANTPYNAFIWVVALLPVLSIIGVLSWNMTPFFTAIFAASSTRLGNAAVYSSLGAGYYALVAIGWVTYIGTVVFAYLDYRRLGRQGLARRFHWAWSFLYGITYMIGRTVVVRSQLRAGMRVLWVYVGLLVVSGIVGIVKVSIALAAVGPLISHYW</sequence>
<organism evidence="3 4">
    <name type="scientific">Subtercola lobariae</name>
    <dbReference type="NCBI Taxonomy" id="1588641"/>
    <lineage>
        <taxon>Bacteria</taxon>
        <taxon>Bacillati</taxon>
        <taxon>Actinomycetota</taxon>
        <taxon>Actinomycetes</taxon>
        <taxon>Micrococcales</taxon>
        <taxon>Microbacteriaceae</taxon>
        <taxon>Subtercola</taxon>
    </lineage>
</organism>
<feature type="transmembrane region" description="Helical" evidence="1">
    <location>
        <begin position="183"/>
        <end position="212"/>
    </location>
</feature>
<protein>
    <recommendedName>
        <fullName evidence="2">DUF2510 domain-containing protein</fullName>
    </recommendedName>
</protein>
<keyword evidence="1" id="KW-0472">Membrane</keyword>
<name>A0A917F0Z0_9MICO</name>
<keyword evidence="1" id="KW-1133">Transmembrane helix</keyword>